<gene>
    <name evidence="4" type="ORF">NSMM_500011</name>
</gene>
<dbReference type="GO" id="GO:0019290">
    <property type="term" value="P:siderophore biosynthetic process"/>
    <property type="evidence" value="ECO:0007669"/>
    <property type="project" value="InterPro"/>
</dbReference>
<dbReference type="InterPro" id="IPR022770">
    <property type="entry name" value="IucA/IucC-like_C"/>
</dbReference>
<evidence type="ECO:0000259" key="3">
    <source>
        <dbReference type="Pfam" id="PF06276"/>
    </source>
</evidence>
<feature type="domain" description="Aerobactin siderophore biosynthesis IucA/IucC N-terminal" evidence="2">
    <location>
        <begin position="126"/>
        <end position="372"/>
    </location>
</feature>
<evidence type="ECO:0000313" key="4">
    <source>
        <dbReference type="EMBL" id="SCZ86211.1"/>
    </source>
</evidence>
<accession>A0A1G5SI32</accession>
<dbReference type="OrthoDB" id="495728at2"/>
<feature type="domain" description="Aerobactin siderophore biosynthesis IucA/IucC-like C-terminal" evidence="3">
    <location>
        <begin position="394"/>
        <end position="550"/>
    </location>
</feature>
<dbReference type="InterPro" id="IPR037455">
    <property type="entry name" value="LucA/IucC-like"/>
</dbReference>
<dbReference type="RefSeq" id="WP_090287105.1">
    <property type="nucleotide sequence ID" value="NZ_FMWO01000059.1"/>
</dbReference>
<dbReference type="STRING" id="51642.NSMM_500011"/>
<evidence type="ECO:0000313" key="5">
    <source>
        <dbReference type="Proteomes" id="UP000198729"/>
    </source>
</evidence>
<protein>
    <submittedName>
        <fullName evidence="4">Siderophore biosynthesis protein, IucA/IucC family</fullName>
    </submittedName>
</protein>
<reference evidence="4 5" key="1">
    <citation type="submission" date="2016-10" db="EMBL/GenBank/DDBJ databases">
        <authorList>
            <person name="de Groot N.N."/>
        </authorList>
    </citation>
    <scope>NUCLEOTIDE SEQUENCE [LARGE SCALE GENOMIC DNA]</scope>
    <source>
        <strain evidence="4">1</strain>
    </source>
</reference>
<dbReference type="AlphaFoldDB" id="A0A1G5SI32"/>
<dbReference type="Pfam" id="PF06276">
    <property type="entry name" value="FhuF"/>
    <property type="match status" value="1"/>
</dbReference>
<dbReference type="Gene3D" id="3.30.310.280">
    <property type="match status" value="1"/>
</dbReference>
<proteinExistence type="predicted"/>
<dbReference type="PANTHER" id="PTHR34384:SF6">
    <property type="entry name" value="STAPHYLOFERRIN B SYNTHASE"/>
    <property type="match status" value="1"/>
</dbReference>
<dbReference type="InterPro" id="IPR007310">
    <property type="entry name" value="Aerobactin_biosyn_IucA/IucC_N"/>
</dbReference>
<dbReference type="PANTHER" id="PTHR34384">
    <property type="entry name" value="L-2,3-DIAMINOPROPANOATE--CITRATE LIGASE"/>
    <property type="match status" value="1"/>
</dbReference>
<evidence type="ECO:0000259" key="2">
    <source>
        <dbReference type="Pfam" id="PF04183"/>
    </source>
</evidence>
<name>A0A1G5SI32_9PROT</name>
<sequence length="581" mass="66797">MSWEIVNRNLIVKAISELYYEEVIYNEIRELSKGSYTLQLSEKLTYSFKAYQSIWRDLVISADSLTRSDGLELDAASFFKETQHLTKMGDITLANFLEEMFHTLYSDQVMLQNPISVDKMQQLDSLEIEAYLNGHPKLILNKGRIGWSPNDLSAFSPEQSSEIRFCRVAIKKDILVTNCQKNKSFSEIIYADLPEQDFNGLQEACIDKKIDFDSYYIVPVHPWQWENKIQFFFQKDIDQKSIVYLSSAGDHYKPHISIRTFSNCNNRNLYDIKVPISILNTSCVRGIPAHYISVASEISDGVESILKQDGVFLEANTECLKDVAAFSYIAPAYRDIQDAPYRYKEFLGAVWREPSTTKLQVNEKCLMTGSLAYLDENGQSFIGHLIEQSLLSIEAWLEEYFKKIIIPLYHLQSQYGIGLVAHGQNTILKLKNSIPSGLIVKDFQGDLRLNENLPTETRRQFSASTIDKLDFLPAEHIIHDLITGHFVSVLRFISQALYLSHRYQEKKFYHLLGSIISDYENKYPTKSNTPSLLTRNFQRVLLNKVRFEIGYQDSAQRPKPQLGNPLLNPLIAKGDLHEQNI</sequence>
<dbReference type="Proteomes" id="UP000198729">
    <property type="component" value="Unassembled WGS sequence"/>
</dbReference>
<dbReference type="EMBL" id="FMWO01000059">
    <property type="protein sequence ID" value="SCZ86211.1"/>
    <property type="molecule type" value="Genomic_DNA"/>
</dbReference>
<comment type="pathway">
    <text evidence="1">Siderophore biosynthesis.</text>
</comment>
<dbReference type="Pfam" id="PF04183">
    <property type="entry name" value="IucA_IucC"/>
    <property type="match status" value="1"/>
</dbReference>
<dbReference type="Gene3D" id="6.10.250.3370">
    <property type="match status" value="1"/>
</dbReference>
<evidence type="ECO:0000256" key="1">
    <source>
        <dbReference type="ARBA" id="ARBA00004924"/>
    </source>
</evidence>
<keyword evidence="5" id="KW-1185">Reference proteome</keyword>
<organism evidence="4 5">
    <name type="scientific">Nitrosomonas mobilis</name>
    <dbReference type="NCBI Taxonomy" id="51642"/>
    <lineage>
        <taxon>Bacteria</taxon>
        <taxon>Pseudomonadati</taxon>
        <taxon>Pseudomonadota</taxon>
        <taxon>Betaproteobacteria</taxon>
        <taxon>Nitrosomonadales</taxon>
        <taxon>Nitrosomonadaceae</taxon>
        <taxon>Nitrosomonas</taxon>
    </lineage>
</organism>
<dbReference type="GO" id="GO:0016881">
    <property type="term" value="F:acid-amino acid ligase activity"/>
    <property type="evidence" value="ECO:0007669"/>
    <property type="project" value="UniProtKB-ARBA"/>
</dbReference>
<dbReference type="Gene3D" id="1.10.510.40">
    <property type="match status" value="1"/>
</dbReference>